<reference evidence="1 2" key="1">
    <citation type="submission" date="2019-07" db="EMBL/GenBank/DDBJ databases">
        <authorList>
            <person name="Loney R.E."/>
            <person name="Krukonis G.P."/>
            <person name="Delesalle V.A."/>
        </authorList>
    </citation>
    <scope>NUCLEOTIDE SEQUENCE [LARGE SCALE GENOMIC DNA]</scope>
</reference>
<organism evidence="1 2">
    <name type="scientific">Bacillus phage 019DV002</name>
    <dbReference type="NCBI Taxonomy" id="2601653"/>
    <lineage>
        <taxon>Viruses</taxon>
        <taxon>Duplodnaviria</taxon>
        <taxon>Heunggongvirae</taxon>
        <taxon>Uroviricota</taxon>
        <taxon>Caudoviricetes</taxon>
        <taxon>Ehrlichviridae</taxon>
        <taxon>Gettysburgvirus</taxon>
        <taxon>Gettysburgvirus gv019DV002</taxon>
    </lineage>
</organism>
<name>A0A5J6T742_9CAUD</name>
<evidence type="ECO:0000313" key="2">
    <source>
        <dbReference type="Proteomes" id="UP000325508"/>
    </source>
</evidence>
<sequence>MAKTFTDYNGKKGSIGSKVVAYSYLGKPSGDVKTVKNLLNRGRAGTHIYFEEGGGGRAKWYGIVEEGE</sequence>
<proteinExistence type="predicted"/>
<dbReference type="EMBL" id="MN176220">
    <property type="protein sequence ID" value="QFG05220.1"/>
    <property type="molecule type" value="Genomic_DNA"/>
</dbReference>
<protein>
    <submittedName>
        <fullName evidence="1">Uncharacterized protein</fullName>
    </submittedName>
</protein>
<dbReference type="Proteomes" id="UP000325508">
    <property type="component" value="Segment"/>
</dbReference>
<accession>A0A5J6T742</accession>
<evidence type="ECO:0000313" key="1">
    <source>
        <dbReference type="EMBL" id="QFG05220.1"/>
    </source>
</evidence>
<keyword evidence="2" id="KW-1185">Reference proteome</keyword>
<gene>
    <name evidence="1" type="primary">78</name>
    <name evidence="1" type="ORF">019DV002_78</name>
</gene>